<dbReference type="AlphaFoldDB" id="A0A9D4QU47"/>
<name>A0A9D4QU47_DREPO</name>
<comment type="caution">
    <text evidence="1">The sequence shown here is derived from an EMBL/GenBank/DDBJ whole genome shotgun (WGS) entry which is preliminary data.</text>
</comment>
<gene>
    <name evidence="1" type="ORF">DPMN_117251</name>
</gene>
<sequence>MHGPSGNVFQATGTICVLIQDVIGTNLLIKFHDDRTIHVASKEKCLVPWRHVFQPTGTIFNIVQDIIRTNLLTKFHEDRTINFNIDWTINVTLIVIKRKHALTISGHVYQQTRTIFELIQDTIKTNVLTKFHEYCTTNVISRVLISNVIQLNGTILKLIQYIIVTNNLTKCHEDRTINVALISYKEKCHTPDVNFSQPTETIFEIVKNIIGTNLLIMFHGDWTIHVASRMLKRKISRPLRKNFTPHGSMFFDKSEPFSRTINVASRVLKSQMLTLHDRQNAITIAHQQQIVLR</sequence>
<keyword evidence="2" id="KW-1185">Reference proteome</keyword>
<reference evidence="1" key="1">
    <citation type="journal article" date="2019" name="bioRxiv">
        <title>The Genome of the Zebra Mussel, Dreissena polymorpha: A Resource for Invasive Species Research.</title>
        <authorList>
            <person name="McCartney M.A."/>
            <person name="Auch B."/>
            <person name="Kono T."/>
            <person name="Mallez S."/>
            <person name="Zhang Y."/>
            <person name="Obille A."/>
            <person name="Becker A."/>
            <person name="Abrahante J.E."/>
            <person name="Garbe J."/>
            <person name="Badalamenti J.P."/>
            <person name="Herman A."/>
            <person name="Mangelson H."/>
            <person name="Liachko I."/>
            <person name="Sullivan S."/>
            <person name="Sone E.D."/>
            <person name="Koren S."/>
            <person name="Silverstein K.A.T."/>
            <person name="Beckman K.B."/>
            <person name="Gohl D.M."/>
        </authorList>
    </citation>
    <scope>NUCLEOTIDE SEQUENCE</scope>
    <source>
        <strain evidence="1">Duluth1</strain>
        <tissue evidence="1">Whole animal</tissue>
    </source>
</reference>
<proteinExistence type="predicted"/>
<evidence type="ECO:0000313" key="2">
    <source>
        <dbReference type="Proteomes" id="UP000828390"/>
    </source>
</evidence>
<organism evidence="1 2">
    <name type="scientific">Dreissena polymorpha</name>
    <name type="common">Zebra mussel</name>
    <name type="synonym">Mytilus polymorpha</name>
    <dbReference type="NCBI Taxonomy" id="45954"/>
    <lineage>
        <taxon>Eukaryota</taxon>
        <taxon>Metazoa</taxon>
        <taxon>Spiralia</taxon>
        <taxon>Lophotrochozoa</taxon>
        <taxon>Mollusca</taxon>
        <taxon>Bivalvia</taxon>
        <taxon>Autobranchia</taxon>
        <taxon>Heteroconchia</taxon>
        <taxon>Euheterodonta</taxon>
        <taxon>Imparidentia</taxon>
        <taxon>Neoheterodontei</taxon>
        <taxon>Myida</taxon>
        <taxon>Dreissenoidea</taxon>
        <taxon>Dreissenidae</taxon>
        <taxon>Dreissena</taxon>
    </lineage>
</organism>
<accession>A0A9D4QU47</accession>
<evidence type="ECO:0000313" key="1">
    <source>
        <dbReference type="EMBL" id="KAH3843721.1"/>
    </source>
</evidence>
<dbReference type="Proteomes" id="UP000828390">
    <property type="component" value="Unassembled WGS sequence"/>
</dbReference>
<protein>
    <submittedName>
        <fullName evidence="1">Uncharacterized protein</fullName>
    </submittedName>
</protein>
<reference evidence="1" key="2">
    <citation type="submission" date="2020-11" db="EMBL/GenBank/DDBJ databases">
        <authorList>
            <person name="McCartney M.A."/>
            <person name="Auch B."/>
            <person name="Kono T."/>
            <person name="Mallez S."/>
            <person name="Becker A."/>
            <person name="Gohl D.M."/>
            <person name="Silverstein K.A.T."/>
            <person name="Koren S."/>
            <person name="Bechman K.B."/>
            <person name="Herman A."/>
            <person name="Abrahante J.E."/>
            <person name="Garbe J."/>
        </authorList>
    </citation>
    <scope>NUCLEOTIDE SEQUENCE</scope>
    <source>
        <strain evidence="1">Duluth1</strain>
        <tissue evidence="1">Whole animal</tissue>
    </source>
</reference>
<dbReference type="EMBL" id="JAIWYP010000004">
    <property type="protein sequence ID" value="KAH3843721.1"/>
    <property type="molecule type" value="Genomic_DNA"/>
</dbReference>